<dbReference type="RefSeq" id="WP_054018250.1">
    <property type="nucleotide sequence ID" value="NZ_BBYR01000006.1"/>
</dbReference>
<dbReference type="SUPFAM" id="SSF47413">
    <property type="entry name" value="lambda repressor-like DNA-binding domains"/>
    <property type="match status" value="1"/>
</dbReference>
<dbReference type="InterPro" id="IPR010982">
    <property type="entry name" value="Lambda_DNA-bd_dom_sf"/>
</dbReference>
<dbReference type="Gene3D" id="1.10.260.40">
    <property type="entry name" value="lambda repressor-like DNA-binding domains"/>
    <property type="match status" value="1"/>
</dbReference>
<comment type="caution">
    <text evidence="4">The sequence shown here is derived from an EMBL/GenBank/DDBJ whole genome shotgun (WGS) entry which is preliminary data.</text>
</comment>
<evidence type="ECO:0000313" key="4">
    <source>
        <dbReference type="EMBL" id="GAP34111.1"/>
    </source>
</evidence>
<sequence>MPNIASVLKAEIVRLARKELRSEVDSIRKALAASRAEGAALKRRVSELERSVRQSARAAPARLPSPPAVEEGDGADNFRFRASGMASNRKRLGLSAADFGLLVGASGQSVYAWEQGKARPRGRNLAAIAALRGIGKREVVERLAALKSGGKS</sequence>
<feature type="region of interest" description="Disordered" evidence="2">
    <location>
        <begin position="52"/>
        <end position="75"/>
    </location>
</feature>
<dbReference type="SMART" id="SM00530">
    <property type="entry name" value="HTH_XRE"/>
    <property type="match status" value="1"/>
</dbReference>
<dbReference type="EMBL" id="BBYR01000006">
    <property type="protein sequence ID" value="GAP34111.1"/>
    <property type="molecule type" value="Genomic_DNA"/>
</dbReference>
<proteinExistence type="predicted"/>
<evidence type="ECO:0000313" key="5">
    <source>
        <dbReference type="Proteomes" id="UP000037660"/>
    </source>
</evidence>
<dbReference type="InterPro" id="IPR001387">
    <property type="entry name" value="Cro/C1-type_HTH"/>
</dbReference>
<name>A0A0K8NUN2_PISS1</name>
<dbReference type="STRING" id="1547922.ISF6_3890"/>
<protein>
    <recommendedName>
        <fullName evidence="3">HTH cro/C1-type domain-containing protein</fullName>
    </recommendedName>
</protein>
<feature type="domain" description="HTH cro/C1-type" evidence="3">
    <location>
        <begin position="84"/>
        <end position="139"/>
    </location>
</feature>
<accession>A0A0K8NUN2</accession>
<evidence type="ECO:0000256" key="1">
    <source>
        <dbReference type="SAM" id="Coils"/>
    </source>
</evidence>
<evidence type="ECO:0000256" key="2">
    <source>
        <dbReference type="SAM" id="MobiDB-lite"/>
    </source>
</evidence>
<keyword evidence="5" id="KW-1185">Reference proteome</keyword>
<dbReference type="Proteomes" id="UP000037660">
    <property type="component" value="Unassembled WGS sequence"/>
</dbReference>
<keyword evidence="1" id="KW-0175">Coiled coil</keyword>
<dbReference type="Pfam" id="PF01381">
    <property type="entry name" value="HTH_3"/>
    <property type="match status" value="1"/>
</dbReference>
<gene>
    <name evidence="4" type="ORF">ISF6_3890</name>
</gene>
<dbReference type="CDD" id="cd00093">
    <property type="entry name" value="HTH_XRE"/>
    <property type="match status" value="1"/>
</dbReference>
<dbReference type="GO" id="GO:0003677">
    <property type="term" value="F:DNA binding"/>
    <property type="evidence" value="ECO:0007669"/>
    <property type="project" value="InterPro"/>
</dbReference>
<reference evidence="4 5" key="2">
    <citation type="journal article" date="2016" name="Science">
        <title>A bacterium that degrades and assimilates poly(ethylene terephthalate).</title>
        <authorList>
            <person name="Yoshida S."/>
            <person name="Hiraga K."/>
            <person name="Takehana T."/>
            <person name="Taniguchi I."/>
            <person name="Yamaji H."/>
            <person name="Maeda Y."/>
            <person name="Toyohara K."/>
            <person name="Miyamoto K."/>
            <person name="Kimura Y."/>
            <person name="Oda K."/>
        </authorList>
    </citation>
    <scope>NUCLEOTIDE SEQUENCE [LARGE SCALE GENOMIC DNA]</scope>
    <source>
        <strain evidence="5">NBRC 110686 / TISTR 2288 / 201-F6</strain>
    </source>
</reference>
<reference evidence="5" key="1">
    <citation type="submission" date="2015-07" db="EMBL/GenBank/DDBJ databases">
        <title>Discovery of a poly(ethylene terephthalate assimilation.</title>
        <authorList>
            <person name="Yoshida S."/>
            <person name="Hiraga K."/>
            <person name="Takehana T."/>
            <person name="Taniguchi I."/>
            <person name="Yamaji H."/>
            <person name="Maeda Y."/>
            <person name="Toyohara K."/>
            <person name="Miyamoto K."/>
            <person name="Kimura Y."/>
            <person name="Oda K."/>
        </authorList>
    </citation>
    <scope>NUCLEOTIDE SEQUENCE [LARGE SCALE GENOMIC DNA]</scope>
    <source>
        <strain evidence="5">NBRC 110686 / TISTR 2288 / 201-F6</strain>
    </source>
</reference>
<dbReference type="AlphaFoldDB" id="A0A0K8NUN2"/>
<dbReference type="OrthoDB" id="5957380at2"/>
<organism evidence="4 5">
    <name type="scientific">Piscinibacter sakaiensis</name>
    <name type="common">Ideonella sakaiensis</name>
    <dbReference type="NCBI Taxonomy" id="1547922"/>
    <lineage>
        <taxon>Bacteria</taxon>
        <taxon>Pseudomonadati</taxon>
        <taxon>Pseudomonadota</taxon>
        <taxon>Betaproteobacteria</taxon>
        <taxon>Burkholderiales</taxon>
        <taxon>Sphaerotilaceae</taxon>
        <taxon>Piscinibacter</taxon>
    </lineage>
</organism>
<evidence type="ECO:0000259" key="3">
    <source>
        <dbReference type="SMART" id="SM00530"/>
    </source>
</evidence>
<feature type="coiled-coil region" evidence="1">
    <location>
        <begin position="17"/>
        <end position="51"/>
    </location>
</feature>